<accession>A0ABQ5JU24</accession>
<protein>
    <recommendedName>
        <fullName evidence="1">Chromo domain-containing protein</fullName>
    </recommendedName>
</protein>
<sequence length="97" mass="11405">EKVPTSRVKKVVGGITLKEARELAARDQEEYEVESILDCKKDEEGDWKFQVKWSGWPKEDASWEYPETLKGLDEFSLFLESHPELKVDVERYLSDRK</sequence>
<feature type="domain" description="Chromo" evidence="1">
    <location>
        <begin position="31"/>
        <end position="90"/>
    </location>
</feature>
<feature type="non-terminal residue" evidence="2">
    <location>
        <position position="1"/>
    </location>
</feature>
<dbReference type="Proteomes" id="UP001057375">
    <property type="component" value="Unassembled WGS sequence"/>
</dbReference>
<dbReference type="SMART" id="SM00298">
    <property type="entry name" value="CHROMO"/>
    <property type="match status" value="1"/>
</dbReference>
<proteinExistence type="predicted"/>
<reference evidence="2" key="1">
    <citation type="submission" date="2022-03" db="EMBL/GenBank/DDBJ databases">
        <title>Draft genome sequence of Aduncisulcus paluster, a free-living microaerophilic Fornicata.</title>
        <authorList>
            <person name="Yuyama I."/>
            <person name="Kume K."/>
            <person name="Tamura T."/>
            <person name="Inagaki Y."/>
            <person name="Hashimoto T."/>
        </authorList>
    </citation>
    <scope>NUCLEOTIDE SEQUENCE</scope>
    <source>
        <strain evidence="2">NY0171</strain>
    </source>
</reference>
<comment type="caution">
    <text evidence="2">The sequence shown here is derived from an EMBL/GenBank/DDBJ whole genome shotgun (WGS) entry which is preliminary data.</text>
</comment>
<dbReference type="InterPro" id="IPR016197">
    <property type="entry name" value="Chromo-like_dom_sf"/>
</dbReference>
<gene>
    <name evidence="2" type="ORF">ADUPG1_011061</name>
</gene>
<dbReference type="InterPro" id="IPR000953">
    <property type="entry name" value="Chromo/chromo_shadow_dom"/>
</dbReference>
<dbReference type="SUPFAM" id="SSF54160">
    <property type="entry name" value="Chromo domain-like"/>
    <property type="match status" value="1"/>
</dbReference>
<dbReference type="EMBL" id="BQXS01011826">
    <property type="protein sequence ID" value="GKT17195.1"/>
    <property type="molecule type" value="Genomic_DNA"/>
</dbReference>
<dbReference type="InterPro" id="IPR023780">
    <property type="entry name" value="Chromo_domain"/>
</dbReference>
<dbReference type="PROSITE" id="PS50013">
    <property type="entry name" value="CHROMO_2"/>
    <property type="match status" value="1"/>
</dbReference>
<keyword evidence="3" id="KW-1185">Reference proteome</keyword>
<dbReference type="CDD" id="cd00024">
    <property type="entry name" value="CD_CSD"/>
    <property type="match status" value="1"/>
</dbReference>
<organism evidence="2 3">
    <name type="scientific">Aduncisulcus paluster</name>
    <dbReference type="NCBI Taxonomy" id="2918883"/>
    <lineage>
        <taxon>Eukaryota</taxon>
        <taxon>Metamonada</taxon>
        <taxon>Carpediemonas-like organisms</taxon>
        <taxon>Aduncisulcus</taxon>
    </lineage>
</organism>
<dbReference type="Gene3D" id="2.40.50.40">
    <property type="match status" value="1"/>
</dbReference>
<evidence type="ECO:0000313" key="3">
    <source>
        <dbReference type="Proteomes" id="UP001057375"/>
    </source>
</evidence>
<dbReference type="Pfam" id="PF00385">
    <property type="entry name" value="Chromo"/>
    <property type="match status" value="1"/>
</dbReference>
<evidence type="ECO:0000313" key="2">
    <source>
        <dbReference type="EMBL" id="GKT17195.1"/>
    </source>
</evidence>
<name>A0ABQ5JU24_9EUKA</name>
<evidence type="ECO:0000259" key="1">
    <source>
        <dbReference type="PROSITE" id="PS50013"/>
    </source>
</evidence>